<dbReference type="KEGG" id="buz:AYM40_30475"/>
<dbReference type="STRING" id="1804984.AYM40_30475"/>
<evidence type="ECO:0000313" key="2">
    <source>
        <dbReference type="Proteomes" id="UP000076852"/>
    </source>
</evidence>
<reference evidence="1 2" key="1">
    <citation type="journal article" date="2016" name="Gene">
        <title>PacBio SMRT assembly of a complex multi-replicon genome reveals chlorocatechol degradative operon in a region of genome plasticity.</title>
        <authorList>
            <person name="Ricker N."/>
            <person name="Shen S.Y."/>
            <person name="Goordial J."/>
            <person name="Jin S."/>
            <person name="Fulthorpe R.R."/>
        </authorList>
    </citation>
    <scope>NUCLEOTIDE SEQUENCE [LARGE SCALE GENOMIC DNA]</scope>
    <source>
        <strain evidence="1 2">OLGA172</strain>
    </source>
</reference>
<dbReference type="Proteomes" id="UP000076852">
    <property type="component" value="Chromosome 2"/>
</dbReference>
<proteinExistence type="predicted"/>
<organism evidence="1 2">
    <name type="scientific">Paraburkholderia phytofirmans OLGA172</name>
    <dbReference type="NCBI Taxonomy" id="1417228"/>
    <lineage>
        <taxon>Bacteria</taxon>
        <taxon>Pseudomonadati</taxon>
        <taxon>Pseudomonadota</taxon>
        <taxon>Betaproteobacteria</taxon>
        <taxon>Burkholderiales</taxon>
        <taxon>Burkholderiaceae</taxon>
        <taxon>Paraburkholderia</taxon>
    </lineage>
</organism>
<dbReference type="AlphaFoldDB" id="A0A160FTL9"/>
<dbReference type="EMBL" id="CP014579">
    <property type="protein sequence ID" value="ANB76529.1"/>
    <property type="molecule type" value="Genomic_DNA"/>
</dbReference>
<dbReference type="SUPFAM" id="SSF52283">
    <property type="entry name" value="Formate/glycerate dehydrogenase catalytic domain-like"/>
    <property type="match status" value="1"/>
</dbReference>
<dbReference type="Gene3D" id="3.40.50.720">
    <property type="entry name" value="NAD(P)-binding Rossmann-like Domain"/>
    <property type="match status" value="1"/>
</dbReference>
<gene>
    <name evidence="1" type="ORF">AYM40_30475</name>
</gene>
<evidence type="ECO:0000313" key="1">
    <source>
        <dbReference type="EMBL" id="ANB76529.1"/>
    </source>
</evidence>
<protein>
    <submittedName>
        <fullName evidence="1">Uncharacterized protein</fullName>
    </submittedName>
</protein>
<name>A0A160FTL9_9BURK</name>
<accession>A0A160FTL9</accession>
<sequence>MAKILCVLYPDPVTGYSPKYARDDIPVITQYPGGQTVPSPKEPLGFKPGDLVGCVSGELGLRSYLEKNDHELIVTSDKDGADLERGINV</sequence>
<keyword evidence="2" id="KW-1185">Reference proteome</keyword>